<dbReference type="InterPro" id="IPR011990">
    <property type="entry name" value="TPR-like_helical_dom_sf"/>
</dbReference>
<evidence type="ECO:0000313" key="5">
    <source>
        <dbReference type="EMBL" id="CAG8952689.1"/>
    </source>
</evidence>
<evidence type="ECO:0000256" key="2">
    <source>
        <dbReference type="ARBA" id="ARBA00022946"/>
    </source>
</evidence>
<evidence type="ECO:0000256" key="1">
    <source>
        <dbReference type="ARBA" id="ARBA00004173"/>
    </source>
</evidence>
<dbReference type="Pfam" id="PF12921">
    <property type="entry name" value="ATP13"/>
    <property type="match status" value="1"/>
</dbReference>
<accession>A0A9N9KSI2</accession>
<evidence type="ECO:0008006" key="7">
    <source>
        <dbReference type="Google" id="ProtNLM"/>
    </source>
</evidence>
<feature type="region of interest" description="Disordered" evidence="4">
    <location>
        <begin position="647"/>
        <end position="697"/>
    </location>
</feature>
<organism evidence="5 6">
    <name type="scientific">Hymenoscyphus fraxineus</name>
    <dbReference type="NCBI Taxonomy" id="746836"/>
    <lineage>
        <taxon>Eukaryota</taxon>
        <taxon>Fungi</taxon>
        <taxon>Dikarya</taxon>
        <taxon>Ascomycota</taxon>
        <taxon>Pezizomycotina</taxon>
        <taxon>Leotiomycetes</taxon>
        <taxon>Helotiales</taxon>
        <taxon>Helotiaceae</taxon>
        <taxon>Hymenoscyphus</taxon>
    </lineage>
</organism>
<keyword evidence="6" id="KW-1185">Reference proteome</keyword>
<protein>
    <recommendedName>
        <fullName evidence="7">Pentatricopeptide repeat domain-containing protein</fullName>
    </recommendedName>
</protein>
<comment type="subcellular location">
    <subcellularLocation>
        <location evidence="1">Mitochondrion</location>
    </subcellularLocation>
</comment>
<reference evidence="5" key="1">
    <citation type="submission" date="2021-07" db="EMBL/GenBank/DDBJ databases">
        <authorList>
            <person name="Durling M."/>
        </authorList>
    </citation>
    <scope>NUCLEOTIDE SEQUENCE</scope>
</reference>
<gene>
    <name evidence="5" type="ORF">HYFRA_00008931</name>
</gene>
<keyword evidence="3" id="KW-0496">Mitochondrion</keyword>
<dbReference type="InterPro" id="IPR024319">
    <property type="entry name" value="ATPase_expression_mit"/>
</dbReference>
<comment type="caution">
    <text evidence="5">The sequence shown here is derived from an EMBL/GenBank/DDBJ whole genome shotgun (WGS) entry which is preliminary data.</text>
</comment>
<dbReference type="Proteomes" id="UP000696280">
    <property type="component" value="Unassembled WGS sequence"/>
</dbReference>
<evidence type="ECO:0000256" key="4">
    <source>
        <dbReference type="SAM" id="MobiDB-lite"/>
    </source>
</evidence>
<dbReference type="GO" id="GO:0005739">
    <property type="term" value="C:mitochondrion"/>
    <property type="evidence" value="ECO:0007669"/>
    <property type="project" value="UniProtKB-SubCell"/>
</dbReference>
<proteinExistence type="predicted"/>
<sequence length="771" mass="89385">MITHPGLRRPIKFHLTTQQSASPFHEQTIRAKRRSRLPSRPWTYDNLTNVQLSPDIPAPPGLHAPPNYFPLYSRNRLAHKRWETRHRRPNFVPGLLPYNPEDDQWVKHGHSDAVSQVTKRLRSALRSGDPHSVLRSFVQLSSEADRTTLINILAWMPTTTFIETLRCLDPKHFVDRYHRLHEDIGYVRAAQLSLPQVDIVGHYKFCSLFLSLIRRVVDARRESYPFTILELRYLLRVARGIGNFQYAEDIWFALTPMGKGHLDPDIICYNDFMAVICWAPSRHPGKRRRLRNTAWNLAPRSWVQPPLDVQDFTIGPRGTAKRVSTLFQQMVASGQRGNEETFSHMIIGLGREGDIPAVESILQRVWNVNVPELTSTGGNSDLTARKWPPDSPFYPSQQLLYSIAHCYGSNNDIPTALTIIDYISSQYSVMMSKDTWYELLRWAYVLSRPSSRPLRSSYKWDTASIRNPIPSDAVLNLFRTMVSDPYNVKPNVEMYNLAVRAALFNRKLRDAEVLMEDGRIQHKKEVHNLGLLMDKMTILRERGQQDDHQYDKLSRLLHLQQLTLRKNRLIIRKWVEKLSTTNHSSSLRRKLTWYAHTLPRLVNSWKSFMPYHIGYHTATGHVRMWTGSFGHNRARVWRLRYGTERTAQARRNGRRIRRTVASPSDKPVVNSGGPPNRSQDHGKGEQSLGEQAGQGGSEQIRWMSIKKPRKYFGSLGEQAGHGESEQMRLMYNRKPWKYFGRRSNWLGRIHRTGLRVRKAKKLPSTIIDQRS</sequence>
<evidence type="ECO:0000256" key="3">
    <source>
        <dbReference type="ARBA" id="ARBA00023128"/>
    </source>
</evidence>
<name>A0A9N9KSI2_9HELO</name>
<evidence type="ECO:0000313" key="6">
    <source>
        <dbReference type="Proteomes" id="UP000696280"/>
    </source>
</evidence>
<dbReference type="EMBL" id="CAJVRL010000047">
    <property type="protein sequence ID" value="CAG8952689.1"/>
    <property type="molecule type" value="Genomic_DNA"/>
</dbReference>
<dbReference type="Gene3D" id="1.25.40.10">
    <property type="entry name" value="Tetratricopeptide repeat domain"/>
    <property type="match status" value="1"/>
</dbReference>
<dbReference type="OrthoDB" id="185373at2759"/>
<keyword evidence="2" id="KW-0809">Transit peptide</keyword>
<dbReference type="AlphaFoldDB" id="A0A9N9KSI2"/>